<proteinExistence type="inferred from homology"/>
<comment type="caution">
    <text evidence="6">The sequence shown here is derived from an EMBL/GenBank/DDBJ whole genome shotgun (WGS) entry which is preliminary data.</text>
</comment>
<dbReference type="SUPFAM" id="SSF46785">
    <property type="entry name" value="Winged helix' DNA-binding domain"/>
    <property type="match status" value="1"/>
</dbReference>
<organism evidence="6 7">
    <name type="scientific">Rheinheimera marina</name>
    <dbReference type="NCBI Taxonomy" id="1774958"/>
    <lineage>
        <taxon>Bacteria</taxon>
        <taxon>Pseudomonadati</taxon>
        <taxon>Pseudomonadota</taxon>
        <taxon>Gammaproteobacteria</taxon>
        <taxon>Chromatiales</taxon>
        <taxon>Chromatiaceae</taxon>
        <taxon>Rheinheimera</taxon>
    </lineage>
</organism>
<keyword evidence="7" id="KW-1185">Reference proteome</keyword>
<comment type="similarity">
    <text evidence="1">Belongs to the LysR transcriptional regulatory family.</text>
</comment>
<keyword evidence="2" id="KW-0805">Transcription regulation</keyword>
<dbReference type="Pfam" id="PF00126">
    <property type="entry name" value="HTH_1"/>
    <property type="match status" value="1"/>
</dbReference>
<dbReference type="InterPro" id="IPR005119">
    <property type="entry name" value="LysR_subst-bd"/>
</dbReference>
<dbReference type="Pfam" id="PF03466">
    <property type="entry name" value="LysR_substrate"/>
    <property type="match status" value="1"/>
</dbReference>
<dbReference type="InterPro" id="IPR017685">
    <property type="entry name" value="ArgP"/>
</dbReference>
<evidence type="ECO:0000259" key="5">
    <source>
        <dbReference type="PROSITE" id="PS50931"/>
    </source>
</evidence>
<evidence type="ECO:0000256" key="4">
    <source>
        <dbReference type="ARBA" id="ARBA00023163"/>
    </source>
</evidence>
<name>A0ABV9JNU0_9GAMM</name>
<dbReference type="NCBIfam" id="TIGR03298">
    <property type="entry name" value="argP"/>
    <property type="match status" value="1"/>
</dbReference>
<dbReference type="InterPro" id="IPR036388">
    <property type="entry name" value="WH-like_DNA-bd_sf"/>
</dbReference>
<dbReference type="EMBL" id="JBHSGB010000010">
    <property type="protein sequence ID" value="MFC4655891.1"/>
    <property type="molecule type" value="Genomic_DNA"/>
</dbReference>
<dbReference type="Proteomes" id="UP001595962">
    <property type="component" value="Unassembled WGS sequence"/>
</dbReference>
<protein>
    <submittedName>
        <fullName evidence="6">LysR family transcriptional regulator ArgP</fullName>
    </submittedName>
</protein>
<accession>A0ABV9JNU0</accession>
<dbReference type="PANTHER" id="PTHR30579">
    <property type="entry name" value="TRANSCRIPTIONAL REGULATOR"/>
    <property type="match status" value="1"/>
</dbReference>
<dbReference type="NCBIfam" id="NF009888">
    <property type="entry name" value="PRK13348.1"/>
    <property type="match status" value="1"/>
</dbReference>
<evidence type="ECO:0000256" key="3">
    <source>
        <dbReference type="ARBA" id="ARBA00023125"/>
    </source>
</evidence>
<dbReference type="InterPro" id="IPR000847">
    <property type="entry name" value="LysR_HTH_N"/>
</dbReference>
<evidence type="ECO:0000313" key="6">
    <source>
        <dbReference type="EMBL" id="MFC4655891.1"/>
    </source>
</evidence>
<evidence type="ECO:0000256" key="2">
    <source>
        <dbReference type="ARBA" id="ARBA00023015"/>
    </source>
</evidence>
<reference evidence="7" key="1">
    <citation type="journal article" date="2019" name="Int. J. Syst. Evol. Microbiol.">
        <title>The Global Catalogue of Microorganisms (GCM) 10K type strain sequencing project: providing services to taxonomists for standard genome sequencing and annotation.</title>
        <authorList>
            <consortium name="The Broad Institute Genomics Platform"/>
            <consortium name="The Broad Institute Genome Sequencing Center for Infectious Disease"/>
            <person name="Wu L."/>
            <person name="Ma J."/>
        </authorList>
    </citation>
    <scope>NUCLEOTIDE SEQUENCE [LARGE SCALE GENOMIC DNA]</scope>
    <source>
        <strain evidence="7">DT28</strain>
    </source>
</reference>
<dbReference type="Gene3D" id="3.40.190.290">
    <property type="match status" value="1"/>
</dbReference>
<dbReference type="InterPro" id="IPR036390">
    <property type="entry name" value="WH_DNA-bd_sf"/>
</dbReference>
<keyword evidence="4" id="KW-0804">Transcription</keyword>
<dbReference type="NCBIfam" id="NF002964">
    <property type="entry name" value="PRK03635.1"/>
    <property type="match status" value="1"/>
</dbReference>
<feature type="domain" description="HTH lysR-type" evidence="5">
    <location>
        <begin position="2"/>
        <end position="58"/>
    </location>
</feature>
<dbReference type="Gene3D" id="1.10.10.10">
    <property type="entry name" value="Winged helix-like DNA-binding domain superfamily/Winged helix DNA-binding domain"/>
    <property type="match status" value="1"/>
</dbReference>
<dbReference type="SUPFAM" id="SSF53850">
    <property type="entry name" value="Periplasmic binding protein-like II"/>
    <property type="match status" value="1"/>
</dbReference>
<dbReference type="PRINTS" id="PR00039">
    <property type="entry name" value="HTHLYSR"/>
</dbReference>
<evidence type="ECO:0000256" key="1">
    <source>
        <dbReference type="ARBA" id="ARBA00009437"/>
    </source>
</evidence>
<gene>
    <name evidence="6" type="ORF">ACFO3I_12820</name>
</gene>
<dbReference type="PANTHER" id="PTHR30579:SF2">
    <property type="entry name" value="HTH-TYPE TRANSCRIPTIONAL REGULATOR ARGP"/>
    <property type="match status" value="1"/>
</dbReference>
<keyword evidence="3" id="KW-0238">DNA-binding</keyword>
<sequence>MLDYRLVQALDAVLTQGGFEKAAQSLYLTQSAVSRRIKQLEAQLGQMVLQRTTPPKATLAGQRLLHHYQQVRQMEAALGLSSADEKQSIRLAMNADSLATWVTEALLLPDHPGVRFDLVVEDQSVGLNRMKQGDVMACICASPEAVNGGAVVALGALRYRAVASPAFIRRYQLDSASPAQLASLPCLVFNEDDQLQHLYLRQYCGELPQHIHYCPSSEGFLKACLAGLGYGLLPELQMQQEFAEGRLVDLSPQLYLDVPLYWHHWQTESPLLQQLREQVQQVATKTLRHL</sequence>
<dbReference type="PROSITE" id="PS50931">
    <property type="entry name" value="HTH_LYSR"/>
    <property type="match status" value="1"/>
</dbReference>
<dbReference type="RefSeq" id="WP_377334414.1">
    <property type="nucleotide sequence ID" value="NZ_JBHSGB010000010.1"/>
</dbReference>
<evidence type="ECO:0000313" key="7">
    <source>
        <dbReference type="Proteomes" id="UP001595962"/>
    </source>
</evidence>
<dbReference type="InterPro" id="IPR050176">
    <property type="entry name" value="LTTR"/>
</dbReference>